<dbReference type="InterPro" id="IPR007214">
    <property type="entry name" value="YbaK/aa-tRNA-synth-assoc-dom"/>
</dbReference>
<dbReference type="InterPro" id="IPR006195">
    <property type="entry name" value="aa-tRNA-synth_II"/>
</dbReference>
<dbReference type="InterPro" id="IPR036754">
    <property type="entry name" value="YbaK/aa-tRNA-synt-asso_dom_sf"/>
</dbReference>
<dbReference type="InterPro" id="IPR044140">
    <property type="entry name" value="ProRS_anticodon_short"/>
</dbReference>
<dbReference type="Proteomes" id="UP000745577">
    <property type="component" value="Unassembled WGS sequence"/>
</dbReference>
<dbReference type="GO" id="GO:0002161">
    <property type="term" value="F:aminoacyl-tRNA deacylase activity"/>
    <property type="evidence" value="ECO:0007669"/>
    <property type="project" value="InterPro"/>
</dbReference>
<dbReference type="AlphaFoldDB" id="A0A955L0N1"/>
<evidence type="ECO:0000259" key="13">
    <source>
        <dbReference type="PROSITE" id="PS50862"/>
    </source>
</evidence>
<feature type="domain" description="Aminoacyl-transfer RNA synthetases class-II family profile" evidence="13">
    <location>
        <begin position="38"/>
        <end position="470"/>
    </location>
</feature>
<dbReference type="PANTHER" id="PTHR42753:SF2">
    <property type="entry name" value="PROLINE--TRNA LIGASE"/>
    <property type="match status" value="1"/>
</dbReference>
<dbReference type="EC" id="6.1.1.15" evidence="3 12"/>
<evidence type="ECO:0000256" key="1">
    <source>
        <dbReference type="ARBA" id="ARBA00004496"/>
    </source>
</evidence>
<evidence type="ECO:0000256" key="12">
    <source>
        <dbReference type="NCBIfam" id="TIGR00409"/>
    </source>
</evidence>
<accession>A0A955L0N1</accession>
<dbReference type="SUPFAM" id="SSF55826">
    <property type="entry name" value="YbaK/ProRS associated domain"/>
    <property type="match status" value="1"/>
</dbReference>
<keyword evidence="10" id="KW-0030">Aminoacyl-tRNA synthetase</keyword>
<proteinExistence type="predicted"/>
<dbReference type="GO" id="GO:0005524">
    <property type="term" value="F:ATP binding"/>
    <property type="evidence" value="ECO:0007669"/>
    <property type="project" value="UniProtKB-KW"/>
</dbReference>
<keyword evidence="8" id="KW-0067">ATP-binding</keyword>
<dbReference type="InterPro" id="IPR004154">
    <property type="entry name" value="Anticodon-bd"/>
</dbReference>
<comment type="subunit">
    <text evidence="2">Homodimer.</text>
</comment>
<evidence type="ECO:0000256" key="6">
    <source>
        <dbReference type="ARBA" id="ARBA00022598"/>
    </source>
</evidence>
<dbReference type="InterPro" id="IPR004500">
    <property type="entry name" value="Pro-tRNA-synth_IIa_bac-type"/>
</dbReference>
<dbReference type="InterPro" id="IPR002314">
    <property type="entry name" value="aa-tRNA-synt_IIb"/>
</dbReference>
<dbReference type="PROSITE" id="PS50862">
    <property type="entry name" value="AA_TRNA_LIGASE_II"/>
    <property type="match status" value="1"/>
</dbReference>
<sequence length="569" mass="65020">MRYSKLFGKTVREPLKDMTQDSHKLLYQAGYIRESTAGRYYLLPLGQRVFDKIVKIVEEEMDKSGAQKMSAPVLHPIELWEETNRDKSGGYELMTVEDRRGAKFALGGTAEEMFVDVVRRFQLTYKDMPFNVYQMGYKFRDELRARGGLLRVREFIMKDAYSFHTDDQDFKKEYENMRDTYSKIYTRVGLKFDIVPADNGYFGGEYCHEFVVESEVGESKYFVSEDGSYIGHEDVAEFKLEEVNPEEELKPMEIVEQPEWVKTMEDNIKNYKLPAERFLKNVVYKNRVDGKIYIVTIRGDLQVNKNKLEKLLNLVGLLDDATAEDINSIGSKPGWVHSWGYENFDVTFIADNSLKTVNNFIGGQKEETTDSINVNYGRDFKHEIEGDVAHAQSGFLSPDGKSKLIEKKGIEVGNIFQLGQHYSKKMQDAVFVDSDGKSKEFFMGCYGIGLGRTLATIVEVSHDEKGIIWPESVAPYQVHLLGLNLEDSDIKTKAEDIYKTLIEKGIEVLFDDREGVNPGSKFADADLIGIPWRIVISKRTGDGVELKRRESDQNQTLSIENALSQLLGE</sequence>
<dbReference type="PRINTS" id="PR01046">
    <property type="entry name" value="TRNASYNTHPRO"/>
</dbReference>
<protein>
    <recommendedName>
        <fullName evidence="4 12">Proline--tRNA ligase</fullName>
        <ecNumber evidence="3 12">6.1.1.15</ecNumber>
    </recommendedName>
</protein>
<keyword evidence="7" id="KW-0547">Nucleotide-binding</keyword>
<dbReference type="InterPro" id="IPR036621">
    <property type="entry name" value="Anticodon-bd_dom_sf"/>
</dbReference>
<keyword evidence="6 14" id="KW-0436">Ligase</keyword>
<evidence type="ECO:0000256" key="7">
    <source>
        <dbReference type="ARBA" id="ARBA00022741"/>
    </source>
</evidence>
<evidence type="ECO:0000256" key="5">
    <source>
        <dbReference type="ARBA" id="ARBA00022490"/>
    </source>
</evidence>
<dbReference type="GO" id="GO:0006433">
    <property type="term" value="P:prolyl-tRNA aminoacylation"/>
    <property type="evidence" value="ECO:0007669"/>
    <property type="project" value="UniProtKB-UniRule"/>
</dbReference>
<dbReference type="GO" id="GO:0005829">
    <property type="term" value="C:cytosol"/>
    <property type="evidence" value="ECO:0007669"/>
    <property type="project" value="TreeGrafter"/>
</dbReference>
<evidence type="ECO:0000313" key="14">
    <source>
        <dbReference type="EMBL" id="MCA9380344.1"/>
    </source>
</evidence>
<organism evidence="14 15">
    <name type="scientific">Candidatus Dojkabacteria bacterium</name>
    <dbReference type="NCBI Taxonomy" id="2099670"/>
    <lineage>
        <taxon>Bacteria</taxon>
        <taxon>Candidatus Dojkabacteria</taxon>
    </lineage>
</organism>
<dbReference type="GO" id="GO:0004827">
    <property type="term" value="F:proline-tRNA ligase activity"/>
    <property type="evidence" value="ECO:0007669"/>
    <property type="project" value="UniProtKB-UniRule"/>
</dbReference>
<dbReference type="InterPro" id="IPR050062">
    <property type="entry name" value="Pro-tRNA_synthetase"/>
</dbReference>
<comment type="caution">
    <text evidence="14">The sequence shown here is derived from an EMBL/GenBank/DDBJ whole genome shotgun (WGS) entry which is preliminary data.</text>
</comment>
<keyword evidence="5" id="KW-0963">Cytoplasm</keyword>
<dbReference type="Gene3D" id="3.30.930.10">
    <property type="entry name" value="Bira Bifunctional Protein, Domain 2"/>
    <property type="match status" value="2"/>
</dbReference>
<evidence type="ECO:0000256" key="2">
    <source>
        <dbReference type="ARBA" id="ARBA00011738"/>
    </source>
</evidence>
<dbReference type="SUPFAM" id="SSF55681">
    <property type="entry name" value="Class II aaRS and biotin synthetases"/>
    <property type="match status" value="1"/>
</dbReference>
<dbReference type="InterPro" id="IPR045864">
    <property type="entry name" value="aa-tRNA-synth_II/BPL/LPL"/>
</dbReference>
<reference evidence="14" key="1">
    <citation type="submission" date="2020-04" db="EMBL/GenBank/DDBJ databases">
        <authorList>
            <person name="Zhang T."/>
        </authorList>
    </citation>
    <scope>NUCLEOTIDE SEQUENCE</scope>
    <source>
        <strain evidence="14">HKST-UBA15</strain>
    </source>
</reference>
<evidence type="ECO:0000256" key="4">
    <source>
        <dbReference type="ARBA" id="ARBA00019110"/>
    </source>
</evidence>
<dbReference type="Pfam" id="PF00587">
    <property type="entry name" value="tRNA-synt_2b"/>
    <property type="match status" value="1"/>
</dbReference>
<gene>
    <name evidence="14" type="ORF">KC675_04160</name>
</gene>
<dbReference type="Gene3D" id="3.40.50.800">
    <property type="entry name" value="Anticodon-binding domain"/>
    <property type="match status" value="1"/>
</dbReference>
<dbReference type="SUPFAM" id="SSF52954">
    <property type="entry name" value="Class II aaRS ABD-related"/>
    <property type="match status" value="1"/>
</dbReference>
<dbReference type="EMBL" id="JAGQLL010000051">
    <property type="protein sequence ID" value="MCA9380344.1"/>
    <property type="molecule type" value="Genomic_DNA"/>
</dbReference>
<name>A0A955L0N1_9BACT</name>
<dbReference type="Pfam" id="PF03129">
    <property type="entry name" value="HGTP_anticodon"/>
    <property type="match status" value="1"/>
</dbReference>
<dbReference type="NCBIfam" id="NF006625">
    <property type="entry name" value="PRK09194.1"/>
    <property type="match status" value="1"/>
</dbReference>
<dbReference type="Pfam" id="PF04073">
    <property type="entry name" value="tRNA_edit"/>
    <property type="match status" value="1"/>
</dbReference>
<evidence type="ECO:0000256" key="9">
    <source>
        <dbReference type="ARBA" id="ARBA00022917"/>
    </source>
</evidence>
<evidence type="ECO:0000256" key="11">
    <source>
        <dbReference type="ARBA" id="ARBA00047671"/>
    </source>
</evidence>
<keyword evidence="9" id="KW-0648">Protein biosynthesis</keyword>
<evidence type="ECO:0000256" key="3">
    <source>
        <dbReference type="ARBA" id="ARBA00012831"/>
    </source>
</evidence>
<evidence type="ECO:0000256" key="8">
    <source>
        <dbReference type="ARBA" id="ARBA00022840"/>
    </source>
</evidence>
<reference evidence="14" key="2">
    <citation type="journal article" date="2021" name="Microbiome">
        <title>Successional dynamics and alternative stable states in a saline activated sludge microbial community over 9 years.</title>
        <authorList>
            <person name="Wang Y."/>
            <person name="Ye J."/>
            <person name="Ju F."/>
            <person name="Liu L."/>
            <person name="Boyd J.A."/>
            <person name="Deng Y."/>
            <person name="Parks D.H."/>
            <person name="Jiang X."/>
            <person name="Yin X."/>
            <person name="Woodcroft B.J."/>
            <person name="Tyson G.W."/>
            <person name="Hugenholtz P."/>
            <person name="Polz M.F."/>
            <person name="Zhang T."/>
        </authorList>
    </citation>
    <scope>NUCLEOTIDE SEQUENCE</scope>
    <source>
        <strain evidence="14">HKST-UBA15</strain>
    </source>
</reference>
<dbReference type="CDD" id="cd00861">
    <property type="entry name" value="ProRS_anticodon_short"/>
    <property type="match status" value="1"/>
</dbReference>
<evidence type="ECO:0000313" key="15">
    <source>
        <dbReference type="Proteomes" id="UP000745577"/>
    </source>
</evidence>
<comment type="subcellular location">
    <subcellularLocation>
        <location evidence="1">Cytoplasm</location>
    </subcellularLocation>
</comment>
<dbReference type="PANTHER" id="PTHR42753">
    <property type="entry name" value="MITOCHONDRIAL RIBOSOME PROTEIN L39/PROLYL-TRNA LIGASE FAMILY MEMBER"/>
    <property type="match status" value="1"/>
</dbReference>
<comment type="catalytic activity">
    <reaction evidence="11">
        <text>tRNA(Pro) + L-proline + ATP = L-prolyl-tRNA(Pro) + AMP + diphosphate</text>
        <dbReference type="Rhea" id="RHEA:14305"/>
        <dbReference type="Rhea" id="RHEA-COMP:9700"/>
        <dbReference type="Rhea" id="RHEA-COMP:9702"/>
        <dbReference type="ChEBI" id="CHEBI:30616"/>
        <dbReference type="ChEBI" id="CHEBI:33019"/>
        <dbReference type="ChEBI" id="CHEBI:60039"/>
        <dbReference type="ChEBI" id="CHEBI:78442"/>
        <dbReference type="ChEBI" id="CHEBI:78532"/>
        <dbReference type="ChEBI" id="CHEBI:456215"/>
        <dbReference type="EC" id="6.1.1.15"/>
    </reaction>
</comment>
<dbReference type="InterPro" id="IPR002316">
    <property type="entry name" value="Pro-tRNA-ligase_IIa"/>
</dbReference>
<evidence type="ECO:0000256" key="10">
    <source>
        <dbReference type="ARBA" id="ARBA00023146"/>
    </source>
</evidence>
<dbReference type="NCBIfam" id="TIGR00409">
    <property type="entry name" value="proS_fam_II"/>
    <property type="match status" value="1"/>
</dbReference>